<evidence type="ECO:0000313" key="6">
    <source>
        <dbReference type="Proteomes" id="UP001519332"/>
    </source>
</evidence>
<dbReference type="EMBL" id="JAGINW010000001">
    <property type="protein sequence ID" value="MBP2320454.1"/>
    <property type="molecule type" value="Genomic_DNA"/>
</dbReference>
<comment type="cofactor">
    <cofactor evidence="1">
        <name>Fe(2+)</name>
        <dbReference type="ChEBI" id="CHEBI:29033"/>
    </cofactor>
</comment>
<gene>
    <name evidence="5" type="ORF">JOF56_000839</name>
</gene>
<name>A0ABS4T948_9PSEU</name>
<dbReference type="PROSITE" id="PS51184">
    <property type="entry name" value="JMJC"/>
    <property type="match status" value="1"/>
</dbReference>
<keyword evidence="3" id="KW-0408">Iron</keyword>
<evidence type="ECO:0000259" key="4">
    <source>
        <dbReference type="PROSITE" id="PS51184"/>
    </source>
</evidence>
<sequence>MEHYLVQSIEKALGWMGSNGLGASFARGSMPDPDLCPRLLTPHALLDVIMRRSIAPPQFRCFQDGIEMHPDGYLTQVTTRRGQTLPAANMDRLGRLLESGCTVVLDALDSFDSTMEIACRALQWWSREVVQVNTYLTTKDAPGFSLHWDDHDVVIVQLAGEKSWEVRGRSRPVPMYRDAEHNQEPCEEVVWSGTMRAGDVMHIPRGFWHRASRADRGDGHSLHATFGFVKRTGVDWLTWVADHSRERELFRHDLDRFGDGAEKVEQEDTLVTNVSQLLTDYPVQEFLVRREAERPPPRHVATRGVFGEPSAVVCVADFPPRMERNESTVDVYAAGKKITFSARAEPALRVLLSGHPVNLATLTDVANVTNVDAVALAEPLLEEGLCAEMTEALSSGYTGLIPTGTYSNTR</sequence>
<evidence type="ECO:0000256" key="1">
    <source>
        <dbReference type="ARBA" id="ARBA00001954"/>
    </source>
</evidence>
<dbReference type="SUPFAM" id="SSF51197">
    <property type="entry name" value="Clavaminate synthase-like"/>
    <property type="match status" value="1"/>
</dbReference>
<dbReference type="PANTHER" id="PTHR13096">
    <property type="entry name" value="MINA53 MYC INDUCED NUCLEAR ANTIGEN"/>
    <property type="match status" value="1"/>
</dbReference>
<dbReference type="InterPro" id="IPR003347">
    <property type="entry name" value="JmjC_dom"/>
</dbReference>
<evidence type="ECO:0000313" key="5">
    <source>
        <dbReference type="EMBL" id="MBP2320454.1"/>
    </source>
</evidence>
<protein>
    <recommendedName>
        <fullName evidence="4">JmjC domain-containing protein</fullName>
    </recommendedName>
</protein>
<dbReference type="PANTHER" id="PTHR13096:SF8">
    <property type="entry name" value="RIBOSOMAL OXYGENASE 1"/>
    <property type="match status" value="1"/>
</dbReference>
<dbReference type="Proteomes" id="UP001519332">
    <property type="component" value="Unassembled WGS sequence"/>
</dbReference>
<dbReference type="InterPro" id="IPR039994">
    <property type="entry name" value="NO66-like"/>
</dbReference>
<dbReference type="Pfam" id="PF08007">
    <property type="entry name" value="JmjC_2"/>
    <property type="match status" value="1"/>
</dbReference>
<feature type="domain" description="JmjC" evidence="4">
    <location>
        <begin position="86"/>
        <end position="245"/>
    </location>
</feature>
<evidence type="ECO:0000256" key="2">
    <source>
        <dbReference type="ARBA" id="ARBA00022723"/>
    </source>
</evidence>
<dbReference type="Gene3D" id="2.60.120.650">
    <property type="entry name" value="Cupin"/>
    <property type="match status" value="1"/>
</dbReference>
<proteinExistence type="predicted"/>
<reference evidence="5 6" key="1">
    <citation type="submission" date="2021-03" db="EMBL/GenBank/DDBJ databases">
        <title>Sequencing the genomes of 1000 actinobacteria strains.</title>
        <authorList>
            <person name="Klenk H.-P."/>
        </authorList>
    </citation>
    <scope>NUCLEOTIDE SEQUENCE [LARGE SCALE GENOMIC DNA]</scope>
    <source>
        <strain evidence="5 6">DSM 46670</strain>
    </source>
</reference>
<evidence type="ECO:0000256" key="3">
    <source>
        <dbReference type="ARBA" id="ARBA00023004"/>
    </source>
</evidence>
<keyword evidence="2" id="KW-0479">Metal-binding</keyword>
<dbReference type="RefSeq" id="WP_209634623.1">
    <property type="nucleotide sequence ID" value="NZ_JAGINW010000001.1"/>
</dbReference>
<keyword evidence="6" id="KW-1185">Reference proteome</keyword>
<organism evidence="5 6">
    <name type="scientific">Kibdelosporangium banguiense</name>
    <dbReference type="NCBI Taxonomy" id="1365924"/>
    <lineage>
        <taxon>Bacteria</taxon>
        <taxon>Bacillati</taxon>
        <taxon>Actinomycetota</taxon>
        <taxon>Actinomycetes</taxon>
        <taxon>Pseudonocardiales</taxon>
        <taxon>Pseudonocardiaceae</taxon>
        <taxon>Kibdelosporangium</taxon>
    </lineage>
</organism>
<comment type="caution">
    <text evidence="5">The sequence shown here is derived from an EMBL/GenBank/DDBJ whole genome shotgun (WGS) entry which is preliminary data.</text>
</comment>
<accession>A0ABS4T948</accession>